<proteinExistence type="predicted"/>
<evidence type="ECO:0000313" key="2">
    <source>
        <dbReference type="EMBL" id="GBL97123.1"/>
    </source>
</evidence>
<accession>A0A4Y2BYZ0</accession>
<reference evidence="2 3" key="1">
    <citation type="journal article" date="2019" name="Sci. Rep.">
        <title>Orb-weaving spider Araneus ventricosus genome elucidates the spidroin gene catalogue.</title>
        <authorList>
            <person name="Kono N."/>
            <person name="Nakamura H."/>
            <person name="Ohtoshi R."/>
            <person name="Moran D.A.P."/>
            <person name="Shinohara A."/>
            <person name="Yoshida Y."/>
            <person name="Fujiwara M."/>
            <person name="Mori M."/>
            <person name="Tomita M."/>
            <person name="Arakawa K."/>
        </authorList>
    </citation>
    <scope>NUCLEOTIDE SEQUENCE [LARGE SCALE GENOMIC DNA]</scope>
</reference>
<keyword evidence="3" id="KW-1185">Reference proteome</keyword>
<comment type="caution">
    <text evidence="2">The sequence shown here is derived from an EMBL/GenBank/DDBJ whole genome shotgun (WGS) entry which is preliminary data.</text>
</comment>
<evidence type="ECO:0008006" key="4">
    <source>
        <dbReference type="Google" id="ProtNLM"/>
    </source>
</evidence>
<dbReference type="Proteomes" id="UP000499080">
    <property type="component" value="Unassembled WGS sequence"/>
</dbReference>
<feature type="region of interest" description="Disordered" evidence="1">
    <location>
        <begin position="31"/>
        <end position="54"/>
    </location>
</feature>
<name>A0A4Y2BYZ0_ARAVE</name>
<feature type="compositionally biased region" description="Basic residues" evidence="1">
    <location>
        <begin position="41"/>
        <end position="54"/>
    </location>
</feature>
<evidence type="ECO:0000313" key="3">
    <source>
        <dbReference type="Proteomes" id="UP000499080"/>
    </source>
</evidence>
<dbReference type="EMBL" id="BGPR01000127">
    <property type="protein sequence ID" value="GBL97123.1"/>
    <property type="molecule type" value="Genomic_DNA"/>
</dbReference>
<gene>
    <name evidence="2" type="ORF">AVEN_144575_1</name>
</gene>
<evidence type="ECO:0000256" key="1">
    <source>
        <dbReference type="SAM" id="MobiDB-lite"/>
    </source>
</evidence>
<protein>
    <recommendedName>
        <fullName evidence="4">Transposase Tc1-like domain-containing protein</fullName>
    </recommendedName>
</protein>
<dbReference type="AlphaFoldDB" id="A0A4Y2BYZ0"/>
<sequence length="159" mass="18184">MTNVFCMLQLLPIPSQNMNRSTQSIIKTWKDSGQPSTFRTKCGRKKFSRSRERRSLKRLLKRNRKTSTLELTAIFNTGHRGISTRPMRRELKGMELNSCRATRKPFVSAINRKNSPNLLSSIKMGMLSSREMSCGLRSQDLAYSRTMGATGLEGKHTKR</sequence>
<organism evidence="2 3">
    <name type="scientific">Araneus ventricosus</name>
    <name type="common">Orbweaver spider</name>
    <name type="synonym">Epeira ventricosa</name>
    <dbReference type="NCBI Taxonomy" id="182803"/>
    <lineage>
        <taxon>Eukaryota</taxon>
        <taxon>Metazoa</taxon>
        <taxon>Ecdysozoa</taxon>
        <taxon>Arthropoda</taxon>
        <taxon>Chelicerata</taxon>
        <taxon>Arachnida</taxon>
        <taxon>Araneae</taxon>
        <taxon>Araneomorphae</taxon>
        <taxon>Entelegynae</taxon>
        <taxon>Araneoidea</taxon>
        <taxon>Araneidae</taxon>
        <taxon>Araneus</taxon>
    </lineage>
</organism>